<keyword evidence="3" id="KW-1133">Transmembrane helix</keyword>
<dbReference type="Gene3D" id="3.40.50.1820">
    <property type="entry name" value="alpha/beta hydrolase"/>
    <property type="match status" value="1"/>
</dbReference>
<dbReference type="InterPro" id="IPR013094">
    <property type="entry name" value="AB_hydrolase_3"/>
</dbReference>
<feature type="region of interest" description="Disordered" evidence="2">
    <location>
        <begin position="222"/>
        <end position="241"/>
    </location>
</feature>
<feature type="transmembrane region" description="Helical" evidence="3">
    <location>
        <begin position="12"/>
        <end position="31"/>
    </location>
</feature>
<keyword evidence="1 5" id="KW-0378">Hydrolase</keyword>
<dbReference type="EMBL" id="JBFXLS010000024">
    <property type="protein sequence ID" value="KAL2827531.1"/>
    <property type="molecule type" value="Genomic_DNA"/>
</dbReference>
<protein>
    <submittedName>
        <fullName evidence="5">Alpha/Beta hydrolase protein</fullName>
    </submittedName>
</protein>
<keyword evidence="3" id="KW-0472">Membrane</keyword>
<evidence type="ECO:0000256" key="3">
    <source>
        <dbReference type="SAM" id="Phobius"/>
    </source>
</evidence>
<sequence>MSLLNNIRRKTYLFLLTLLANLLLALILTYARLIMPTKPTPDVIEYLPALNPERKIKIHTYNPPSHLHPHHGLDNTYCHHIATKTGHHRYKYKVLDVCYRIAPEHPFPAALEDISAVVTYVLAHPEEYDKSRISIGGFSAGANLAASITVNFSPRGTFWGLVLFCPVLDAGVGAAEKCRRLGESQGKGAKGRPEMGGMGSVPAFLMRFFQACYLAHGTGTGTGTSESVQNTEEVELSDPRVSPARADLSRFPKKCLFVTAEYD</sequence>
<organism evidence="5 6">
    <name type="scientific">Aspergillus cavernicola</name>
    <dbReference type="NCBI Taxonomy" id="176166"/>
    <lineage>
        <taxon>Eukaryota</taxon>
        <taxon>Fungi</taxon>
        <taxon>Dikarya</taxon>
        <taxon>Ascomycota</taxon>
        <taxon>Pezizomycotina</taxon>
        <taxon>Eurotiomycetes</taxon>
        <taxon>Eurotiomycetidae</taxon>
        <taxon>Eurotiales</taxon>
        <taxon>Aspergillaceae</taxon>
        <taxon>Aspergillus</taxon>
        <taxon>Aspergillus subgen. Nidulantes</taxon>
    </lineage>
</organism>
<comment type="caution">
    <text evidence="5">The sequence shown here is derived from an EMBL/GenBank/DDBJ whole genome shotgun (WGS) entry which is preliminary data.</text>
</comment>
<evidence type="ECO:0000259" key="4">
    <source>
        <dbReference type="Pfam" id="PF07859"/>
    </source>
</evidence>
<reference evidence="5 6" key="1">
    <citation type="submission" date="2024-07" db="EMBL/GenBank/DDBJ databases">
        <title>Section-level genome sequencing and comparative genomics of Aspergillus sections Usti and Cavernicolus.</title>
        <authorList>
            <consortium name="Lawrence Berkeley National Laboratory"/>
            <person name="Nybo J.L."/>
            <person name="Vesth T.C."/>
            <person name="Theobald S."/>
            <person name="Frisvad J.C."/>
            <person name="Larsen T.O."/>
            <person name="Kjaerboelling I."/>
            <person name="Rothschild-Mancinelli K."/>
            <person name="Lyhne E.K."/>
            <person name="Kogle M.E."/>
            <person name="Barry K."/>
            <person name="Clum A."/>
            <person name="Na H."/>
            <person name="Ledsgaard L."/>
            <person name="Lin J."/>
            <person name="Lipzen A."/>
            <person name="Kuo A."/>
            <person name="Riley R."/>
            <person name="Mondo S."/>
            <person name="LaButti K."/>
            <person name="Haridas S."/>
            <person name="Pangalinan J."/>
            <person name="Salamov A.A."/>
            <person name="Simmons B.A."/>
            <person name="Magnuson J.K."/>
            <person name="Chen J."/>
            <person name="Drula E."/>
            <person name="Henrissat B."/>
            <person name="Wiebenga A."/>
            <person name="Lubbers R.J."/>
            <person name="Gomes A.C."/>
            <person name="Makela M.R."/>
            <person name="Stajich J."/>
            <person name="Grigoriev I.V."/>
            <person name="Mortensen U.H."/>
            <person name="De vries R.P."/>
            <person name="Baker S.E."/>
            <person name="Andersen M.R."/>
        </authorList>
    </citation>
    <scope>NUCLEOTIDE SEQUENCE [LARGE SCALE GENOMIC DNA]</scope>
    <source>
        <strain evidence="5 6">CBS 600.67</strain>
    </source>
</reference>
<proteinExistence type="predicted"/>
<feature type="domain" description="Alpha/beta hydrolase fold-3" evidence="4">
    <location>
        <begin position="77"/>
        <end position="172"/>
    </location>
</feature>
<evidence type="ECO:0000313" key="5">
    <source>
        <dbReference type="EMBL" id="KAL2827531.1"/>
    </source>
</evidence>
<gene>
    <name evidence="5" type="ORF">BDW59DRAFT_160173</name>
</gene>
<evidence type="ECO:0000313" key="6">
    <source>
        <dbReference type="Proteomes" id="UP001610335"/>
    </source>
</evidence>
<keyword evidence="3" id="KW-0812">Transmembrane</keyword>
<dbReference type="Pfam" id="PF07859">
    <property type="entry name" value="Abhydrolase_3"/>
    <property type="match status" value="1"/>
</dbReference>
<keyword evidence="6" id="KW-1185">Reference proteome</keyword>
<accession>A0ABR4IIE8</accession>
<dbReference type="Proteomes" id="UP001610335">
    <property type="component" value="Unassembled WGS sequence"/>
</dbReference>
<dbReference type="PANTHER" id="PTHR48081:SF8">
    <property type="entry name" value="ALPHA_BETA HYDROLASE FOLD-3 DOMAIN-CONTAINING PROTEIN-RELATED"/>
    <property type="match status" value="1"/>
</dbReference>
<dbReference type="InterPro" id="IPR050300">
    <property type="entry name" value="GDXG_lipolytic_enzyme"/>
</dbReference>
<evidence type="ECO:0000256" key="2">
    <source>
        <dbReference type="SAM" id="MobiDB-lite"/>
    </source>
</evidence>
<dbReference type="PANTHER" id="PTHR48081">
    <property type="entry name" value="AB HYDROLASE SUPERFAMILY PROTEIN C4A8.06C"/>
    <property type="match status" value="1"/>
</dbReference>
<name>A0ABR4IIE8_9EURO</name>
<evidence type="ECO:0000256" key="1">
    <source>
        <dbReference type="ARBA" id="ARBA00022801"/>
    </source>
</evidence>
<dbReference type="InterPro" id="IPR029058">
    <property type="entry name" value="AB_hydrolase_fold"/>
</dbReference>
<dbReference type="GO" id="GO:0016787">
    <property type="term" value="F:hydrolase activity"/>
    <property type="evidence" value="ECO:0007669"/>
    <property type="project" value="UniProtKB-KW"/>
</dbReference>
<dbReference type="SUPFAM" id="SSF53474">
    <property type="entry name" value="alpha/beta-Hydrolases"/>
    <property type="match status" value="1"/>
</dbReference>